<reference evidence="10" key="1">
    <citation type="journal article" date="2019" name="Int. J. Syst. Evol. Microbiol.">
        <title>The Global Catalogue of Microorganisms (GCM) 10K type strain sequencing project: providing services to taxonomists for standard genome sequencing and annotation.</title>
        <authorList>
            <consortium name="The Broad Institute Genomics Platform"/>
            <consortium name="The Broad Institute Genome Sequencing Center for Infectious Disease"/>
            <person name="Wu L."/>
            <person name="Ma J."/>
        </authorList>
    </citation>
    <scope>NUCLEOTIDE SEQUENCE [LARGE SCALE GENOMIC DNA]</scope>
    <source>
        <strain evidence="10">JCM 16022</strain>
    </source>
</reference>
<gene>
    <name evidence="9" type="ORF">GCM10009844_02590</name>
</gene>
<dbReference type="InterPro" id="IPR036259">
    <property type="entry name" value="MFS_trans_sf"/>
</dbReference>
<feature type="transmembrane region" description="Helical" evidence="7">
    <location>
        <begin position="52"/>
        <end position="75"/>
    </location>
</feature>
<accession>A0ABP5KUT9</accession>
<feature type="compositionally biased region" description="Basic and acidic residues" evidence="6">
    <location>
        <begin position="13"/>
        <end position="31"/>
    </location>
</feature>
<feature type="transmembrane region" description="Helical" evidence="7">
    <location>
        <begin position="380"/>
        <end position="400"/>
    </location>
</feature>
<keyword evidence="3 7" id="KW-0812">Transmembrane</keyword>
<evidence type="ECO:0000313" key="10">
    <source>
        <dbReference type="Proteomes" id="UP001501771"/>
    </source>
</evidence>
<feature type="transmembrane region" description="Helical" evidence="7">
    <location>
        <begin position="259"/>
        <end position="281"/>
    </location>
</feature>
<dbReference type="InterPro" id="IPR011701">
    <property type="entry name" value="MFS"/>
</dbReference>
<feature type="transmembrane region" description="Helical" evidence="7">
    <location>
        <begin position="182"/>
        <end position="204"/>
    </location>
</feature>
<keyword evidence="5 7" id="KW-0472">Membrane</keyword>
<evidence type="ECO:0000259" key="8">
    <source>
        <dbReference type="PROSITE" id="PS50850"/>
    </source>
</evidence>
<organism evidence="9 10">
    <name type="scientific">Nocardioides koreensis</name>
    <dbReference type="NCBI Taxonomy" id="433651"/>
    <lineage>
        <taxon>Bacteria</taxon>
        <taxon>Bacillati</taxon>
        <taxon>Actinomycetota</taxon>
        <taxon>Actinomycetes</taxon>
        <taxon>Propionibacteriales</taxon>
        <taxon>Nocardioidaceae</taxon>
        <taxon>Nocardioides</taxon>
    </lineage>
</organism>
<comment type="subcellular location">
    <subcellularLocation>
        <location evidence="1">Cell membrane</location>
        <topology evidence="1">Multi-pass membrane protein</topology>
    </subcellularLocation>
</comment>
<feature type="transmembrane region" description="Helical" evidence="7">
    <location>
        <begin position="345"/>
        <end position="368"/>
    </location>
</feature>
<evidence type="ECO:0000256" key="5">
    <source>
        <dbReference type="ARBA" id="ARBA00023136"/>
    </source>
</evidence>
<dbReference type="Proteomes" id="UP001501771">
    <property type="component" value="Unassembled WGS sequence"/>
</dbReference>
<evidence type="ECO:0000313" key="9">
    <source>
        <dbReference type="EMBL" id="GAA2136409.1"/>
    </source>
</evidence>
<protein>
    <submittedName>
        <fullName evidence="9">MFS transporter</fullName>
    </submittedName>
</protein>
<feature type="transmembrane region" description="Helical" evidence="7">
    <location>
        <begin position="412"/>
        <end position="430"/>
    </location>
</feature>
<dbReference type="PANTHER" id="PTHR23513">
    <property type="entry name" value="INTEGRAL MEMBRANE EFFLUX PROTEIN-RELATED"/>
    <property type="match status" value="1"/>
</dbReference>
<dbReference type="SUPFAM" id="SSF103473">
    <property type="entry name" value="MFS general substrate transporter"/>
    <property type="match status" value="1"/>
</dbReference>
<feature type="transmembrane region" description="Helical" evidence="7">
    <location>
        <begin position="321"/>
        <end position="339"/>
    </location>
</feature>
<evidence type="ECO:0000256" key="6">
    <source>
        <dbReference type="SAM" id="MobiDB-lite"/>
    </source>
</evidence>
<keyword evidence="10" id="KW-1185">Reference proteome</keyword>
<feature type="transmembrane region" description="Helical" evidence="7">
    <location>
        <begin position="293"/>
        <end position="314"/>
    </location>
</feature>
<feature type="region of interest" description="Disordered" evidence="6">
    <location>
        <begin position="1"/>
        <end position="42"/>
    </location>
</feature>
<dbReference type="EMBL" id="BAAAQR010000001">
    <property type="protein sequence ID" value="GAA2136409.1"/>
    <property type="molecule type" value="Genomic_DNA"/>
</dbReference>
<evidence type="ECO:0000256" key="1">
    <source>
        <dbReference type="ARBA" id="ARBA00004651"/>
    </source>
</evidence>
<feature type="domain" description="Major facilitator superfamily (MFS) profile" evidence="8">
    <location>
        <begin position="51"/>
        <end position="435"/>
    </location>
</feature>
<proteinExistence type="predicted"/>
<dbReference type="PROSITE" id="PS50850">
    <property type="entry name" value="MFS"/>
    <property type="match status" value="1"/>
</dbReference>
<dbReference type="CDD" id="cd06173">
    <property type="entry name" value="MFS_MefA_like"/>
    <property type="match status" value="1"/>
</dbReference>
<dbReference type="PANTHER" id="PTHR23513:SF11">
    <property type="entry name" value="STAPHYLOFERRIN A TRANSPORTER"/>
    <property type="match status" value="1"/>
</dbReference>
<name>A0ABP5KUT9_9ACTN</name>
<comment type="caution">
    <text evidence="9">The sequence shown here is derived from an EMBL/GenBank/DDBJ whole genome shotgun (WGS) entry which is preliminary data.</text>
</comment>
<sequence>MPACDFAETPLGGHEEPRDVTRDTVIRRDDGGDMSTTDKPAVRASPLRSRNFRLLVTGTTTSSLGNAITPVALAFAVLDLGGSASELGLVIAAFALAEVVTVLFGGVLGDRVPRQLMMEGSAAASSATQALIAILLVGGWATIPALGAIGMVNGCLAALSSPSSQAMTRLTVPAEELGSAVALRRLLQTMAGVVGFSVGGLLVAAVGSGWAIAVDAATYAVAAVCFSLLRVPQTRPEGARPSLLADLAEGAREVLRHTWLWLLIGQALLYHLFYGGVQGVLGPIVVGDAIGRSAWGLALGALMAGFVLGGLVCLRWRPVRGLYVGTALLSLTAAFPLAMALSDQLWPVLLGAFLHGLGLEIFSVNWDLSIQRNIPEDRLARVYSFDIVGSFVARPLGLALTGPVAEWVGFDRWLVVVGCVMGGSALLALLSPDVRRLGHTA</sequence>
<evidence type="ECO:0000256" key="2">
    <source>
        <dbReference type="ARBA" id="ARBA00022475"/>
    </source>
</evidence>
<feature type="transmembrane region" description="Helical" evidence="7">
    <location>
        <begin position="87"/>
        <end position="108"/>
    </location>
</feature>
<dbReference type="InterPro" id="IPR020846">
    <property type="entry name" value="MFS_dom"/>
</dbReference>
<keyword evidence="2" id="KW-1003">Cell membrane</keyword>
<evidence type="ECO:0000256" key="7">
    <source>
        <dbReference type="SAM" id="Phobius"/>
    </source>
</evidence>
<evidence type="ECO:0000256" key="4">
    <source>
        <dbReference type="ARBA" id="ARBA00022989"/>
    </source>
</evidence>
<dbReference type="Gene3D" id="1.20.1250.20">
    <property type="entry name" value="MFS general substrate transporter like domains"/>
    <property type="match status" value="1"/>
</dbReference>
<dbReference type="Pfam" id="PF07690">
    <property type="entry name" value="MFS_1"/>
    <property type="match status" value="1"/>
</dbReference>
<evidence type="ECO:0000256" key="3">
    <source>
        <dbReference type="ARBA" id="ARBA00022692"/>
    </source>
</evidence>
<keyword evidence="4 7" id="KW-1133">Transmembrane helix</keyword>